<feature type="compositionally biased region" description="Polar residues" evidence="1">
    <location>
        <begin position="23"/>
        <end position="49"/>
    </location>
</feature>
<sequence>MEDVFKRNFLLAERTYNSKHTRATSSDAPGMSNPANQGKKSSGLPSQQPAKKIHEQSESSEAESQGYS</sequence>
<evidence type="ECO:0000313" key="3">
    <source>
        <dbReference type="Proteomes" id="UP000230233"/>
    </source>
</evidence>
<proteinExistence type="predicted"/>
<reference evidence="3" key="1">
    <citation type="submission" date="2017-10" db="EMBL/GenBank/DDBJ databases">
        <title>Rapid genome shrinkage in a self-fertile nematode reveals novel sperm competition proteins.</title>
        <authorList>
            <person name="Yin D."/>
            <person name="Schwarz E.M."/>
            <person name="Thomas C.G."/>
            <person name="Felde R.L."/>
            <person name="Korf I.F."/>
            <person name="Cutter A.D."/>
            <person name="Schartner C.M."/>
            <person name="Ralston E.J."/>
            <person name="Meyer B.J."/>
            <person name="Haag E.S."/>
        </authorList>
    </citation>
    <scope>NUCLEOTIDE SEQUENCE [LARGE SCALE GENOMIC DNA]</scope>
    <source>
        <strain evidence="3">JU1422</strain>
    </source>
</reference>
<name>A0A2G5UIC5_9PELO</name>
<evidence type="ECO:0000313" key="2">
    <source>
        <dbReference type="EMBL" id="PIC39081.1"/>
    </source>
</evidence>
<dbReference type="EMBL" id="PDUG01000003">
    <property type="protein sequence ID" value="PIC39081.1"/>
    <property type="molecule type" value="Genomic_DNA"/>
</dbReference>
<keyword evidence="3" id="KW-1185">Reference proteome</keyword>
<dbReference type="Proteomes" id="UP000230233">
    <property type="component" value="Chromosome III"/>
</dbReference>
<comment type="caution">
    <text evidence="2">The sequence shown here is derived from an EMBL/GenBank/DDBJ whole genome shotgun (WGS) entry which is preliminary data.</text>
</comment>
<evidence type="ECO:0000256" key="1">
    <source>
        <dbReference type="SAM" id="MobiDB-lite"/>
    </source>
</evidence>
<feature type="region of interest" description="Disordered" evidence="1">
    <location>
        <begin position="14"/>
        <end position="68"/>
    </location>
</feature>
<protein>
    <submittedName>
        <fullName evidence="2">Uncharacterized protein</fullName>
    </submittedName>
</protein>
<gene>
    <name evidence="2" type="primary">Cnig_chr_III.g10888</name>
    <name evidence="2" type="ORF">B9Z55_010888</name>
</gene>
<dbReference type="AlphaFoldDB" id="A0A2G5UIC5"/>
<accession>A0A2G5UIC5</accession>
<organism evidence="2 3">
    <name type="scientific">Caenorhabditis nigoni</name>
    <dbReference type="NCBI Taxonomy" id="1611254"/>
    <lineage>
        <taxon>Eukaryota</taxon>
        <taxon>Metazoa</taxon>
        <taxon>Ecdysozoa</taxon>
        <taxon>Nematoda</taxon>
        <taxon>Chromadorea</taxon>
        <taxon>Rhabditida</taxon>
        <taxon>Rhabditina</taxon>
        <taxon>Rhabditomorpha</taxon>
        <taxon>Rhabditoidea</taxon>
        <taxon>Rhabditidae</taxon>
        <taxon>Peloderinae</taxon>
        <taxon>Caenorhabditis</taxon>
    </lineage>
</organism>